<dbReference type="Proteomes" id="UP001238496">
    <property type="component" value="Unassembled WGS sequence"/>
</dbReference>
<reference evidence="2 3" key="1">
    <citation type="submission" date="2023-07" db="EMBL/GenBank/DDBJ databases">
        <title>Genomic Encyclopedia of Type Strains, Phase IV (KMG-IV): sequencing the most valuable type-strain genomes for metagenomic binning, comparative biology and taxonomic classification.</title>
        <authorList>
            <person name="Goeker M."/>
        </authorList>
    </citation>
    <scope>NUCLEOTIDE SEQUENCE [LARGE SCALE GENOMIC DNA]</scope>
    <source>
        <strain evidence="2 3">DSM 1111</strain>
    </source>
</reference>
<protein>
    <submittedName>
        <fullName evidence="2">Uncharacterized protein</fullName>
    </submittedName>
</protein>
<evidence type="ECO:0000313" key="3">
    <source>
        <dbReference type="Proteomes" id="UP001238496"/>
    </source>
</evidence>
<name>A0ABU0GBA0_9HYPH</name>
<gene>
    <name evidence="1" type="ORF">J2045_002270</name>
    <name evidence="2" type="ORF">J2045_003674</name>
</gene>
<comment type="caution">
    <text evidence="2">The sequence shown here is derived from an EMBL/GenBank/DDBJ whole genome shotgun (WGS) entry which is preliminary data.</text>
</comment>
<keyword evidence="3" id="KW-1185">Reference proteome</keyword>
<dbReference type="EMBL" id="JAUSUW010000005">
    <property type="protein sequence ID" value="MDQ0421243.1"/>
    <property type="molecule type" value="Genomic_DNA"/>
</dbReference>
<proteinExistence type="predicted"/>
<accession>A0ABU0GBA0</accession>
<organism evidence="2 3">
    <name type="scientific">Peteryoungia aggregata LMG 23059</name>
    <dbReference type="NCBI Taxonomy" id="1368425"/>
    <lineage>
        <taxon>Bacteria</taxon>
        <taxon>Pseudomonadati</taxon>
        <taxon>Pseudomonadota</taxon>
        <taxon>Alphaproteobacteria</taxon>
        <taxon>Hyphomicrobiales</taxon>
        <taxon>Rhizobiaceae</taxon>
        <taxon>Peteryoungia</taxon>
    </lineage>
</organism>
<evidence type="ECO:0000313" key="2">
    <source>
        <dbReference type="EMBL" id="MDQ0422624.1"/>
    </source>
</evidence>
<sequence length="24" mass="2559">MAAAAQNIKKIAMAMTKAPNRAWA</sequence>
<evidence type="ECO:0000313" key="1">
    <source>
        <dbReference type="EMBL" id="MDQ0421243.1"/>
    </source>
</evidence>
<dbReference type="EMBL" id="JAUSUW010000012">
    <property type="protein sequence ID" value="MDQ0422624.1"/>
    <property type="molecule type" value="Genomic_DNA"/>
</dbReference>